<dbReference type="InterPro" id="IPR007375">
    <property type="entry name" value="SoxG"/>
</dbReference>
<dbReference type="EC" id="1.5.3.1" evidence="1"/>
<dbReference type="Proteomes" id="UP000471190">
    <property type="component" value="Unassembled WGS sequence"/>
</dbReference>
<evidence type="ECO:0000313" key="4">
    <source>
        <dbReference type="Proteomes" id="UP000526625"/>
    </source>
</evidence>
<organism evidence="2 3">
    <name type="scientific">Rhizobium tropici</name>
    <dbReference type="NCBI Taxonomy" id="398"/>
    <lineage>
        <taxon>Bacteria</taxon>
        <taxon>Pseudomonadati</taxon>
        <taxon>Pseudomonadota</taxon>
        <taxon>Alphaproteobacteria</taxon>
        <taxon>Hyphomicrobiales</taxon>
        <taxon>Rhizobiaceae</taxon>
        <taxon>Rhizobium/Agrobacterium group</taxon>
        <taxon>Rhizobium</taxon>
    </lineage>
</organism>
<reference evidence="2 3" key="1">
    <citation type="submission" date="2020-02" db="EMBL/GenBank/DDBJ databases">
        <title>Draft genome sequence of Rhizobium tropici.</title>
        <authorList>
            <person name="Khayi S."/>
            <person name="Jemo M."/>
        </authorList>
    </citation>
    <scope>NUCLEOTIDE SEQUENCE [LARGE SCALE GENOMIC DNA]</scope>
    <source>
        <strain evidence="2 3">A12</strain>
    </source>
</reference>
<reference evidence="1 4" key="2">
    <citation type="submission" date="2020-08" db="EMBL/GenBank/DDBJ databases">
        <title>Genomic Encyclopedia of Type Strains, Phase IV (KMG-V): Genome sequencing to study the core and pangenomes of soil and plant-associated prokaryotes.</title>
        <authorList>
            <person name="Whitman W."/>
        </authorList>
    </citation>
    <scope>NUCLEOTIDE SEQUENCE [LARGE SCALE GENOMIC DNA]</scope>
    <source>
        <strain evidence="1 4">SEMIA 4059</strain>
    </source>
</reference>
<dbReference type="Gene3D" id="3.30.1360.120">
    <property type="entry name" value="Probable tRNA modification gtpase trme, domain 1"/>
    <property type="match status" value="1"/>
</dbReference>
<sequence>MPDLPTSKPVLAGKAVLQGETIRLEALPEGHLLHVMGTTTSEELAAHLAAAGVEDSSVRPAGYRQWFIAGSEQLAGSQERALADALAGRAFISDQSHGRIRIRISGSSAARMLNRGTAVDLHPANFPEGSSAMTLFGHISVQLTRLGMEDFELIVLRSFAESLYEELETLAAAMSELIGTLPSPAEQPLK</sequence>
<dbReference type="Pfam" id="PF04268">
    <property type="entry name" value="SoxG"/>
    <property type="match status" value="1"/>
</dbReference>
<accession>A0A6P1C9M6</accession>
<dbReference type="AlphaFoldDB" id="A0A6P1C9M6"/>
<gene>
    <name evidence="1" type="ORF">GGD45_006272</name>
    <name evidence="2" type="ORF">GXW80_17860</name>
</gene>
<evidence type="ECO:0000313" key="1">
    <source>
        <dbReference type="EMBL" id="MBB6495806.1"/>
    </source>
</evidence>
<evidence type="ECO:0000313" key="2">
    <source>
        <dbReference type="EMBL" id="NEV12862.1"/>
    </source>
</evidence>
<proteinExistence type="predicted"/>
<dbReference type="EMBL" id="JAADZA010000020">
    <property type="protein sequence ID" value="NEV12862.1"/>
    <property type="molecule type" value="Genomic_DNA"/>
</dbReference>
<keyword evidence="1" id="KW-0560">Oxidoreductase</keyword>
<dbReference type="InterPro" id="IPR027266">
    <property type="entry name" value="TrmE/GcvT-like"/>
</dbReference>
<dbReference type="GO" id="GO:0008115">
    <property type="term" value="F:sarcosine oxidase activity"/>
    <property type="evidence" value="ECO:0007669"/>
    <property type="project" value="UniProtKB-EC"/>
</dbReference>
<keyword evidence="4" id="KW-1185">Reference proteome</keyword>
<evidence type="ECO:0000313" key="3">
    <source>
        <dbReference type="Proteomes" id="UP000471190"/>
    </source>
</evidence>
<dbReference type="EMBL" id="JACHBF010000043">
    <property type="protein sequence ID" value="MBB6495806.1"/>
    <property type="molecule type" value="Genomic_DNA"/>
</dbReference>
<protein>
    <submittedName>
        <fullName evidence="2">Sarcosine oxidase subunit gamma</fullName>
        <ecNumber evidence="1">1.5.3.1</ecNumber>
    </submittedName>
</protein>
<dbReference type="RefSeq" id="WP_015343861.1">
    <property type="nucleotide sequence ID" value="NZ_JAADZA010000020.1"/>
</dbReference>
<dbReference type="Proteomes" id="UP000526625">
    <property type="component" value="Unassembled WGS sequence"/>
</dbReference>
<comment type="caution">
    <text evidence="2">The sequence shown here is derived from an EMBL/GenBank/DDBJ whole genome shotgun (WGS) entry which is preliminary data.</text>
</comment>
<dbReference type="SUPFAM" id="SSF103025">
    <property type="entry name" value="Folate-binding domain"/>
    <property type="match status" value="1"/>
</dbReference>
<name>A0A6P1C9M6_RHITR</name>